<evidence type="ECO:0000256" key="1">
    <source>
        <dbReference type="ARBA" id="ARBA00023015"/>
    </source>
</evidence>
<proteinExistence type="predicted"/>
<keyword evidence="2" id="KW-0238">DNA-binding</keyword>
<dbReference type="Proteomes" id="UP000721954">
    <property type="component" value="Unassembled WGS sequence"/>
</dbReference>
<dbReference type="InterPro" id="IPR011991">
    <property type="entry name" value="ArsR-like_HTH"/>
</dbReference>
<dbReference type="PANTHER" id="PTHR43132">
    <property type="entry name" value="ARSENICAL RESISTANCE OPERON REPRESSOR ARSR-RELATED"/>
    <property type="match status" value="1"/>
</dbReference>
<dbReference type="InterPro" id="IPR036390">
    <property type="entry name" value="WH_DNA-bd_sf"/>
</dbReference>
<evidence type="ECO:0000256" key="3">
    <source>
        <dbReference type="ARBA" id="ARBA00023163"/>
    </source>
</evidence>
<dbReference type="InterPro" id="IPR001845">
    <property type="entry name" value="HTH_ArsR_DNA-bd_dom"/>
</dbReference>
<accession>A0ABS3XXR6</accession>
<evidence type="ECO:0000259" key="5">
    <source>
        <dbReference type="SMART" id="SM00418"/>
    </source>
</evidence>
<keyword evidence="1" id="KW-0805">Transcription regulation</keyword>
<dbReference type="SUPFAM" id="SSF46785">
    <property type="entry name" value="Winged helix' DNA-binding domain"/>
    <property type="match status" value="1"/>
</dbReference>
<feature type="compositionally biased region" description="Gly residues" evidence="4">
    <location>
        <begin position="318"/>
        <end position="329"/>
    </location>
</feature>
<dbReference type="InterPro" id="IPR036388">
    <property type="entry name" value="WH-like_DNA-bd_sf"/>
</dbReference>
<reference evidence="6 7" key="1">
    <citation type="submission" date="2021-02" db="EMBL/GenBank/DDBJ databases">
        <title>Streptomyces spirodelae sp. nov., isolated from duckweed.</title>
        <authorList>
            <person name="Saimee Y."/>
            <person name="Duangmal K."/>
        </authorList>
    </citation>
    <scope>NUCLEOTIDE SEQUENCE [LARGE SCALE GENOMIC DNA]</scope>
    <source>
        <strain evidence="6 7">DSM 42105</strain>
    </source>
</reference>
<name>A0ABS3XXR6_9ACTN</name>
<evidence type="ECO:0000313" key="7">
    <source>
        <dbReference type="Proteomes" id="UP000721954"/>
    </source>
</evidence>
<dbReference type="EMBL" id="JAFFZM010000010">
    <property type="protein sequence ID" value="MBO8200179.1"/>
    <property type="molecule type" value="Genomic_DNA"/>
</dbReference>
<organism evidence="6 7">
    <name type="scientific">Streptomyces smyrnaeus</name>
    <dbReference type="NCBI Taxonomy" id="1387713"/>
    <lineage>
        <taxon>Bacteria</taxon>
        <taxon>Bacillati</taxon>
        <taxon>Actinomycetota</taxon>
        <taxon>Actinomycetes</taxon>
        <taxon>Kitasatosporales</taxon>
        <taxon>Streptomycetaceae</taxon>
        <taxon>Streptomyces</taxon>
    </lineage>
</organism>
<keyword evidence="7" id="KW-1185">Reference proteome</keyword>
<dbReference type="GeneID" id="96260510"/>
<evidence type="ECO:0000256" key="2">
    <source>
        <dbReference type="ARBA" id="ARBA00023125"/>
    </source>
</evidence>
<keyword evidence="3" id="KW-0804">Transcription</keyword>
<dbReference type="SMART" id="SM00418">
    <property type="entry name" value="HTH_ARSR"/>
    <property type="match status" value="1"/>
</dbReference>
<evidence type="ECO:0000313" key="6">
    <source>
        <dbReference type="EMBL" id="MBO8200179.1"/>
    </source>
</evidence>
<sequence>MLRLHFTAGDLARTRLADGPDPLWESVLSLHRLRDARTDPVLARWGERVRCDGAEPLRRLLPLVPARGYFPDFLTPAAGTAGFEEGLEAVLTTPRARLREEIGVLARSRPLTDWAGAVGEGGAQTMGRLGTALRDYRRLALDPWWPRIVARVDADRRWRCRTQLLHGTEEMLRTLRPAVRWRPPVLEADYPVQVEVHLEGRGLLLVPSYFCRRAPVALADPKLPPVLVYPARLPDSRPVSPEHLARLLGHTRAAVLQSLRGGCSTSELAHRAGVSVSSASEHAAVLRDAGLISTSRHRNSVRHALTSMGMALLEEQRTGGGGRRSGGSGQPAALRTARVLDAAG</sequence>
<gene>
    <name evidence="6" type="ORF">JW613_18010</name>
</gene>
<evidence type="ECO:0000256" key="4">
    <source>
        <dbReference type="SAM" id="MobiDB-lite"/>
    </source>
</evidence>
<feature type="region of interest" description="Disordered" evidence="4">
    <location>
        <begin position="316"/>
        <end position="335"/>
    </location>
</feature>
<comment type="caution">
    <text evidence="6">The sequence shown here is derived from an EMBL/GenBank/DDBJ whole genome shotgun (WGS) entry which is preliminary data.</text>
</comment>
<dbReference type="CDD" id="cd00090">
    <property type="entry name" value="HTH_ARSR"/>
    <property type="match status" value="1"/>
</dbReference>
<dbReference type="Gene3D" id="1.10.10.10">
    <property type="entry name" value="Winged helix-like DNA-binding domain superfamily/Winged helix DNA-binding domain"/>
    <property type="match status" value="1"/>
</dbReference>
<dbReference type="Pfam" id="PF12840">
    <property type="entry name" value="HTH_20"/>
    <property type="match status" value="1"/>
</dbReference>
<dbReference type="PANTHER" id="PTHR43132:SF8">
    <property type="entry name" value="HTH-TYPE TRANSCRIPTIONAL REGULATOR KMTR"/>
    <property type="match status" value="1"/>
</dbReference>
<dbReference type="InterPro" id="IPR051011">
    <property type="entry name" value="Metal_resp_trans_reg"/>
</dbReference>
<dbReference type="RefSeq" id="WP_209211843.1">
    <property type="nucleotide sequence ID" value="NZ_JAFFZM010000010.1"/>
</dbReference>
<feature type="domain" description="HTH arsR-type" evidence="5">
    <location>
        <begin position="246"/>
        <end position="318"/>
    </location>
</feature>
<protein>
    <submittedName>
        <fullName evidence="6">Winged helix-turn-helix transcriptional regulator</fullName>
    </submittedName>
</protein>